<dbReference type="HOGENOM" id="CLU_003059_1_1_1"/>
<gene>
    <name evidence="1" type="ORF">SETTUDRAFT_158343</name>
</gene>
<dbReference type="GeneID" id="19397813"/>
<evidence type="ECO:0008006" key="3">
    <source>
        <dbReference type="Google" id="ProtNLM"/>
    </source>
</evidence>
<dbReference type="InterPro" id="IPR016035">
    <property type="entry name" value="Acyl_Trfase/lysoPLipase"/>
</dbReference>
<dbReference type="GO" id="GO:0047499">
    <property type="term" value="F:calcium-independent phospholipase A2 activity"/>
    <property type="evidence" value="ECO:0007669"/>
    <property type="project" value="TreeGrafter"/>
</dbReference>
<reference evidence="1 2" key="2">
    <citation type="journal article" date="2013" name="PLoS Genet.">
        <title>Comparative genome structure, secondary metabolite, and effector coding capacity across Cochliobolus pathogens.</title>
        <authorList>
            <person name="Condon B.J."/>
            <person name="Leng Y."/>
            <person name="Wu D."/>
            <person name="Bushley K.E."/>
            <person name="Ohm R.A."/>
            <person name="Otillar R."/>
            <person name="Martin J."/>
            <person name="Schackwitz W."/>
            <person name="Grimwood J."/>
            <person name="MohdZainudin N."/>
            <person name="Xue C."/>
            <person name="Wang R."/>
            <person name="Manning V.A."/>
            <person name="Dhillon B."/>
            <person name="Tu Z.J."/>
            <person name="Steffenson B.J."/>
            <person name="Salamov A."/>
            <person name="Sun H."/>
            <person name="Lowry S."/>
            <person name="LaButti K."/>
            <person name="Han J."/>
            <person name="Copeland A."/>
            <person name="Lindquist E."/>
            <person name="Barry K."/>
            <person name="Schmutz J."/>
            <person name="Baker S.E."/>
            <person name="Ciuffetti L.M."/>
            <person name="Grigoriev I.V."/>
            <person name="Zhong S."/>
            <person name="Turgeon B.G."/>
        </authorList>
    </citation>
    <scope>NUCLEOTIDE SEQUENCE [LARGE SCALE GENOMIC DNA]</scope>
    <source>
        <strain evidence="2">28A</strain>
    </source>
</reference>
<evidence type="ECO:0000313" key="1">
    <source>
        <dbReference type="EMBL" id="EOA90835.1"/>
    </source>
</evidence>
<evidence type="ECO:0000313" key="2">
    <source>
        <dbReference type="Proteomes" id="UP000016935"/>
    </source>
</evidence>
<protein>
    <recommendedName>
        <fullName evidence="3">PNPLA domain-containing protein</fullName>
    </recommendedName>
</protein>
<name>R0J1H4_EXST2</name>
<dbReference type="CDD" id="cd07199">
    <property type="entry name" value="Pat17_PNPLA8_PNPLA9_like"/>
    <property type="match status" value="1"/>
</dbReference>
<sequence length="770" mass="86927">MSARNSSDWLYGFQTGTDWFLMCGGALQRAIASLYNPHAHFPSTVLLIGKREKESAIQALLPGRANARSRGIAQLEADNSTLDNKHPLLVASVDLDNACSKQKPLRKQNGRPLHKIRWLSHESPASETDFFVEIIVGRLLLSFIDVVCLFLDDFSTREEGIQFLQRCTSHARLSRGWKPRIILITSSTYRHRGYSDLPTFGSIQRVVLPALRCKAASSRFFALERAILSGVEIVRKSRSVSRMLYSAYHLNVFFESALGHTASCISTPFNFIFATRQCNPVEDHLWLYLQKFLRLCITNQMSQEATLEYMASAIMLDSLPPGMHRGLIVLMFLLRRNMAECIATFKKLSKRVFSPSQSFGNSILAKLYGFMTALLTDSMYGAGEMEACVKEVFGSDTTFFGFLESEEHISGPKVAVTTMTVSSSRLCILSNYNGVGVRQGRSPLPRLMARATSAAPSYFPAKFIRGLGFLQDGGAGKHNNPIDPAEWESKAIWDTAPDMIVSIGTGFARDPESPEVISRRLGFRDRFFPRLFRLFNAVLDAQRSWEEHLNGVPRNERHKYFRINIPLSKEPLLDDVSKMAELEDLASNFLESHDFSSLIQALFANSFFFELLVKPVTRMRLIVCSGSIRCRSPDTRALVERILEEYPNAAFTTEDGTSLGRIDRSSICATCGYYCKTVRFKAYYVDQRISIYLKFSNLVQHRISGFPQSLAQFTRLQLLDADFGRPDHQAVGYVGRSRRADCKALSRFNQDGISERRRYEQARCRSTGTM</sequence>
<dbReference type="Gene3D" id="3.40.1090.10">
    <property type="entry name" value="Cytosolic phospholipase A2 catalytic domain"/>
    <property type="match status" value="1"/>
</dbReference>
<dbReference type="GO" id="GO:0019369">
    <property type="term" value="P:arachidonate metabolic process"/>
    <property type="evidence" value="ECO:0007669"/>
    <property type="project" value="TreeGrafter"/>
</dbReference>
<dbReference type="RefSeq" id="XP_008021559.1">
    <property type="nucleotide sequence ID" value="XM_008023368.1"/>
</dbReference>
<dbReference type="eggNOG" id="KOG4231">
    <property type="taxonomic scope" value="Eukaryota"/>
</dbReference>
<proteinExistence type="predicted"/>
<keyword evidence="2" id="KW-1185">Reference proteome</keyword>
<dbReference type="PANTHER" id="PTHR24185:SF8">
    <property type="entry name" value="PNPLA DOMAIN-CONTAINING PROTEIN"/>
    <property type="match status" value="1"/>
</dbReference>
<accession>R0J1H4</accession>
<dbReference type="Proteomes" id="UP000016935">
    <property type="component" value="Unassembled WGS sequence"/>
</dbReference>
<dbReference type="SUPFAM" id="SSF52151">
    <property type="entry name" value="FabD/lysophospholipase-like"/>
    <property type="match status" value="1"/>
</dbReference>
<dbReference type="PANTHER" id="PTHR24185">
    <property type="entry name" value="CALCIUM-INDEPENDENT PHOSPHOLIPASE A2-GAMMA"/>
    <property type="match status" value="1"/>
</dbReference>
<dbReference type="GO" id="GO:0016020">
    <property type="term" value="C:membrane"/>
    <property type="evidence" value="ECO:0007669"/>
    <property type="project" value="TreeGrafter"/>
</dbReference>
<dbReference type="AlphaFoldDB" id="R0J1H4"/>
<dbReference type="STRING" id="671987.R0J1H4"/>
<reference evidence="1 2" key="1">
    <citation type="journal article" date="2012" name="PLoS Pathog.">
        <title>Diverse lifestyles and strategies of plant pathogenesis encoded in the genomes of eighteen Dothideomycetes fungi.</title>
        <authorList>
            <person name="Ohm R.A."/>
            <person name="Feau N."/>
            <person name="Henrissat B."/>
            <person name="Schoch C.L."/>
            <person name="Horwitz B.A."/>
            <person name="Barry K.W."/>
            <person name="Condon B.J."/>
            <person name="Copeland A.C."/>
            <person name="Dhillon B."/>
            <person name="Glaser F."/>
            <person name="Hesse C.N."/>
            <person name="Kosti I."/>
            <person name="LaButti K."/>
            <person name="Lindquist E.A."/>
            <person name="Lucas S."/>
            <person name="Salamov A.A."/>
            <person name="Bradshaw R.E."/>
            <person name="Ciuffetti L."/>
            <person name="Hamelin R.C."/>
            <person name="Kema G.H.J."/>
            <person name="Lawrence C."/>
            <person name="Scott J.A."/>
            <person name="Spatafora J.W."/>
            <person name="Turgeon B.G."/>
            <person name="de Wit P.J.G.M."/>
            <person name="Zhong S."/>
            <person name="Goodwin S.B."/>
            <person name="Grigoriev I.V."/>
        </authorList>
    </citation>
    <scope>NUCLEOTIDE SEQUENCE [LARGE SCALE GENOMIC DNA]</scope>
    <source>
        <strain evidence="2">28A</strain>
    </source>
</reference>
<organism evidence="1 2">
    <name type="scientific">Exserohilum turcicum (strain 28A)</name>
    <name type="common">Northern leaf blight fungus</name>
    <name type="synonym">Setosphaeria turcica</name>
    <dbReference type="NCBI Taxonomy" id="671987"/>
    <lineage>
        <taxon>Eukaryota</taxon>
        <taxon>Fungi</taxon>
        <taxon>Dikarya</taxon>
        <taxon>Ascomycota</taxon>
        <taxon>Pezizomycotina</taxon>
        <taxon>Dothideomycetes</taxon>
        <taxon>Pleosporomycetidae</taxon>
        <taxon>Pleosporales</taxon>
        <taxon>Pleosporineae</taxon>
        <taxon>Pleosporaceae</taxon>
        <taxon>Exserohilum</taxon>
    </lineage>
</organism>
<dbReference type="OrthoDB" id="194358at2759"/>
<dbReference type="EMBL" id="KB908482">
    <property type="protein sequence ID" value="EOA90835.1"/>
    <property type="molecule type" value="Genomic_DNA"/>
</dbReference>